<dbReference type="Pfam" id="PF02601">
    <property type="entry name" value="Exonuc_VII_L"/>
    <property type="match status" value="1"/>
</dbReference>
<evidence type="ECO:0000256" key="6">
    <source>
        <dbReference type="RuleBase" id="RU004355"/>
    </source>
</evidence>
<evidence type="ECO:0000256" key="3">
    <source>
        <dbReference type="ARBA" id="ARBA00022801"/>
    </source>
</evidence>
<dbReference type="InterPro" id="IPR020579">
    <property type="entry name" value="Exonuc_VII_lsu_C"/>
</dbReference>
<proteinExistence type="inferred from homology"/>
<dbReference type="Pfam" id="PF13742">
    <property type="entry name" value="tRNA_anti_2"/>
    <property type="match status" value="1"/>
</dbReference>
<protein>
    <recommendedName>
        <fullName evidence="5">Exodeoxyribonuclease 7 large subunit</fullName>
        <ecNumber evidence="5">3.1.11.6</ecNumber>
    </recommendedName>
    <alternativeName>
        <fullName evidence="5">Exodeoxyribonuclease VII large subunit</fullName>
        <shortName evidence="5">Exonuclease VII large subunit</shortName>
    </alternativeName>
</protein>
<dbReference type="PANTHER" id="PTHR30008:SF0">
    <property type="entry name" value="EXODEOXYRIBONUCLEASE 7 LARGE SUBUNIT"/>
    <property type="match status" value="1"/>
</dbReference>
<comment type="subcellular location">
    <subcellularLocation>
        <location evidence="5 6">Cytoplasm</location>
    </subcellularLocation>
</comment>
<dbReference type="HAMAP" id="MF_00378">
    <property type="entry name" value="Exonuc_7_L"/>
    <property type="match status" value="1"/>
</dbReference>
<comment type="similarity">
    <text evidence="5 6">Belongs to the XseA family.</text>
</comment>
<dbReference type="RefSeq" id="WP_340267777.1">
    <property type="nucleotide sequence ID" value="NZ_JBBEOG010000002.1"/>
</dbReference>
<evidence type="ECO:0000256" key="1">
    <source>
        <dbReference type="ARBA" id="ARBA00022490"/>
    </source>
</evidence>
<evidence type="ECO:0000256" key="2">
    <source>
        <dbReference type="ARBA" id="ARBA00022722"/>
    </source>
</evidence>
<keyword evidence="3 5" id="KW-0378">Hydrolase</keyword>
<dbReference type="EMBL" id="JBHSLD010000007">
    <property type="protein sequence ID" value="MFC5380704.1"/>
    <property type="molecule type" value="Genomic_DNA"/>
</dbReference>
<evidence type="ECO:0000313" key="9">
    <source>
        <dbReference type="EMBL" id="MFC5380704.1"/>
    </source>
</evidence>
<dbReference type="GO" id="GO:0008855">
    <property type="term" value="F:exodeoxyribonuclease VII activity"/>
    <property type="evidence" value="ECO:0007669"/>
    <property type="project" value="UniProtKB-EC"/>
</dbReference>
<dbReference type="Proteomes" id="UP001596122">
    <property type="component" value="Unassembled WGS sequence"/>
</dbReference>
<keyword evidence="10" id="KW-1185">Reference proteome</keyword>
<dbReference type="NCBIfam" id="TIGR00237">
    <property type="entry name" value="xseA"/>
    <property type="match status" value="1"/>
</dbReference>
<comment type="subunit">
    <text evidence="5">Heterooligomer composed of large and small subunits.</text>
</comment>
<accession>A0ABW0GN37</accession>
<name>A0ABW0GN37_9MICO</name>
<comment type="caution">
    <text evidence="9">The sequence shown here is derived from an EMBL/GenBank/DDBJ whole genome shotgun (WGS) entry which is preliminary data.</text>
</comment>
<organism evidence="9 10">
    <name type="scientific">Aquipuribacter nitratireducens</name>
    <dbReference type="NCBI Taxonomy" id="650104"/>
    <lineage>
        <taxon>Bacteria</taxon>
        <taxon>Bacillati</taxon>
        <taxon>Actinomycetota</taxon>
        <taxon>Actinomycetes</taxon>
        <taxon>Micrococcales</taxon>
        <taxon>Intrasporangiaceae</taxon>
        <taxon>Aquipuribacter</taxon>
    </lineage>
</organism>
<evidence type="ECO:0000313" key="10">
    <source>
        <dbReference type="Proteomes" id="UP001596122"/>
    </source>
</evidence>
<dbReference type="PANTHER" id="PTHR30008">
    <property type="entry name" value="EXODEOXYRIBONUCLEASE 7 LARGE SUBUNIT"/>
    <property type="match status" value="1"/>
</dbReference>
<comment type="catalytic activity">
    <reaction evidence="5 6">
        <text>Exonucleolytic cleavage in either 5'- to 3'- or 3'- to 5'-direction to yield nucleoside 5'-phosphates.</text>
        <dbReference type="EC" id="3.1.11.6"/>
    </reaction>
</comment>
<feature type="domain" description="Exonuclease VII large subunit C-terminal" evidence="7">
    <location>
        <begin position="137"/>
        <end position="353"/>
    </location>
</feature>
<evidence type="ECO:0000256" key="4">
    <source>
        <dbReference type="ARBA" id="ARBA00022839"/>
    </source>
</evidence>
<comment type="function">
    <text evidence="5">Bidirectionally degrades single-stranded DNA into large acid-insoluble oligonucleotides, which are then degraded further into small acid-soluble oligonucleotides.</text>
</comment>
<dbReference type="InterPro" id="IPR003753">
    <property type="entry name" value="Exonuc_VII_L"/>
</dbReference>
<keyword evidence="4 5" id="KW-0269">Exonuclease</keyword>
<keyword evidence="1 5" id="KW-0963">Cytoplasm</keyword>
<evidence type="ECO:0000256" key="5">
    <source>
        <dbReference type="HAMAP-Rule" id="MF_00378"/>
    </source>
</evidence>
<feature type="domain" description="OB-fold nucleic acid binding" evidence="8">
    <location>
        <begin position="27"/>
        <end position="110"/>
    </location>
</feature>
<evidence type="ECO:0000259" key="8">
    <source>
        <dbReference type="Pfam" id="PF13742"/>
    </source>
</evidence>
<dbReference type="InterPro" id="IPR025824">
    <property type="entry name" value="OB-fold_nuc-bd_dom"/>
</dbReference>
<reference evidence="10" key="1">
    <citation type="journal article" date="2019" name="Int. J. Syst. Evol. Microbiol.">
        <title>The Global Catalogue of Microorganisms (GCM) 10K type strain sequencing project: providing services to taxonomists for standard genome sequencing and annotation.</title>
        <authorList>
            <consortium name="The Broad Institute Genomics Platform"/>
            <consortium name="The Broad Institute Genome Sequencing Center for Infectious Disease"/>
            <person name="Wu L."/>
            <person name="Ma J."/>
        </authorList>
    </citation>
    <scope>NUCLEOTIDE SEQUENCE [LARGE SCALE GENOMIC DNA]</scope>
    <source>
        <strain evidence="10">CCUG 43114</strain>
    </source>
</reference>
<dbReference type="CDD" id="cd04489">
    <property type="entry name" value="ExoVII_LU_OBF"/>
    <property type="match status" value="1"/>
</dbReference>
<keyword evidence="2 5" id="KW-0540">Nuclease</keyword>
<gene>
    <name evidence="5 9" type="primary">xseA</name>
    <name evidence="9" type="ORF">ACFPJ6_07875</name>
</gene>
<dbReference type="EC" id="3.1.11.6" evidence="5"/>
<sequence length="419" mass="45089">MSRVPDPLPDRAADTTAERPWPLRLLAHNIGVYVDRMPALWVEAQVVSLARRSGLAFLDVRDTDTDTRMSAVVPLRTLDAAGPGVREGARVVLRVQVRFHTGRGTLSLFVVVVRPVGEGELLARLEQLRRTLAGEGLFDPARKRPLPFLPRAVGLVCGRGSAAERDVVDNARRRWPAVRVVVREVAVQGPLAVTEVGEALAALDADAGVDVIVVARGGGSTEDLLPFSNEALVRAVAACRTPVVSAIGHETDTPLLDLVADVRASTPTDAARRVVPDATEEARLLAEARGRGHQAVRRRVEREREALTDLRSRPALRDLRTLFADRRRAVVELRERGHGAARRTARRHAETLTATLAHLRAVSPGATLARGYAVVRGADGHVLTDARRAAAGDTVHVALAGGALEARVTTVDPTPRSNP</sequence>
<evidence type="ECO:0000259" key="7">
    <source>
        <dbReference type="Pfam" id="PF02601"/>
    </source>
</evidence>
<dbReference type="SUPFAM" id="SSF51395">
    <property type="entry name" value="FMN-linked oxidoreductases"/>
    <property type="match status" value="1"/>
</dbReference>